<feature type="transmembrane region" description="Helical" evidence="2">
    <location>
        <begin position="267"/>
        <end position="286"/>
    </location>
</feature>
<keyword evidence="5" id="KW-1185">Reference proteome</keyword>
<dbReference type="PANTHER" id="PTHR43592:SF15">
    <property type="entry name" value="CAAX AMINO TERMINAL PROTEASE FAMILY PROTEIN"/>
    <property type="match status" value="1"/>
</dbReference>
<feature type="transmembrane region" description="Helical" evidence="2">
    <location>
        <begin position="92"/>
        <end position="114"/>
    </location>
</feature>
<organism evidence="4 5">
    <name type="scientific">Pseudonocardia yuanmonensis</name>
    <dbReference type="NCBI Taxonomy" id="1095914"/>
    <lineage>
        <taxon>Bacteria</taxon>
        <taxon>Bacillati</taxon>
        <taxon>Actinomycetota</taxon>
        <taxon>Actinomycetes</taxon>
        <taxon>Pseudonocardiales</taxon>
        <taxon>Pseudonocardiaceae</taxon>
        <taxon>Pseudonocardia</taxon>
    </lineage>
</organism>
<feature type="transmembrane region" description="Helical" evidence="2">
    <location>
        <begin position="135"/>
        <end position="160"/>
    </location>
</feature>
<protein>
    <recommendedName>
        <fullName evidence="3">CAAX prenyl protease 2/Lysostaphin resistance protein A-like domain-containing protein</fullName>
    </recommendedName>
</protein>
<feature type="transmembrane region" description="Helical" evidence="2">
    <location>
        <begin position="214"/>
        <end position="233"/>
    </location>
</feature>
<feature type="domain" description="CAAX prenyl protease 2/Lysostaphin resistance protein A-like" evidence="3">
    <location>
        <begin position="183"/>
        <end position="271"/>
    </location>
</feature>
<dbReference type="Proteomes" id="UP001500325">
    <property type="component" value="Unassembled WGS sequence"/>
</dbReference>
<comment type="caution">
    <text evidence="4">The sequence shown here is derived from an EMBL/GenBank/DDBJ whole genome shotgun (WGS) entry which is preliminary data.</text>
</comment>
<dbReference type="Pfam" id="PF02517">
    <property type="entry name" value="Rce1-like"/>
    <property type="match status" value="1"/>
</dbReference>
<evidence type="ECO:0000259" key="3">
    <source>
        <dbReference type="Pfam" id="PF02517"/>
    </source>
</evidence>
<reference evidence="5" key="1">
    <citation type="journal article" date="2019" name="Int. J. Syst. Evol. Microbiol.">
        <title>The Global Catalogue of Microorganisms (GCM) 10K type strain sequencing project: providing services to taxonomists for standard genome sequencing and annotation.</title>
        <authorList>
            <consortium name="The Broad Institute Genomics Platform"/>
            <consortium name="The Broad Institute Genome Sequencing Center for Infectious Disease"/>
            <person name="Wu L."/>
            <person name="Ma J."/>
        </authorList>
    </citation>
    <scope>NUCLEOTIDE SEQUENCE [LARGE SCALE GENOMIC DNA]</scope>
    <source>
        <strain evidence="5">JCM 18055</strain>
    </source>
</reference>
<accession>A0ABP8XNP6</accession>
<dbReference type="EMBL" id="BAABIC010000030">
    <property type="protein sequence ID" value="GAA4710586.1"/>
    <property type="molecule type" value="Genomic_DNA"/>
</dbReference>
<evidence type="ECO:0000313" key="5">
    <source>
        <dbReference type="Proteomes" id="UP001500325"/>
    </source>
</evidence>
<feature type="transmembrane region" description="Helical" evidence="2">
    <location>
        <begin position="180"/>
        <end position="202"/>
    </location>
</feature>
<dbReference type="PANTHER" id="PTHR43592">
    <property type="entry name" value="CAAX AMINO TERMINAL PROTEASE"/>
    <property type="match status" value="1"/>
</dbReference>
<sequence length="288" mass="29503">MIVGQPDSTPDPPSAPPPSGPSPYATPPYPQPPYPPAGFPPAGAATGAPEPPAADGPPPHRWGIGAYVLVEILFLGSSFLIAALLADPERPSVVAVILGLSVPTLLAAATAVLITRVRGNGPRIDLGLRWNARDVGTGLMWGLAGLVVSVPAALVFVAIVGPDNATTAVGQAFDGIRVGWPVALGVFVLVAFVAPVCEEIVYRGLLWGAVTKHGANRWVAFAITTLLFAMAHFELTRTPLLLVVALPIGLARVFTGRLPASIVAHQVNNLLPALGLALALTGGVPAGL</sequence>
<dbReference type="InterPro" id="IPR003675">
    <property type="entry name" value="Rce1/LyrA-like_dom"/>
</dbReference>
<keyword evidence="2" id="KW-1133">Transmembrane helix</keyword>
<evidence type="ECO:0000313" key="4">
    <source>
        <dbReference type="EMBL" id="GAA4710586.1"/>
    </source>
</evidence>
<feature type="transmembrane region" description="Helical" evidence="2">
    <location>
        <begin position="64"/>
        <end position="86"/>
    </location>
</feature>
<proteinExistence type="predicted"/>
<keyword evidence="2" id="KW-0472">Membrane</keyword>
<keyword evidence="2" id="KW-0812">Transmembrane</keyword>
<gene>
    <name evidence="4" type="ORF">GCM10023215_60520</name>
</gene>
<evidence type="ECO:0000256" key="2">
    <source>
        <dbReference type="SAM" id="Phobius"/>
    </source>
</evidence>
<name>A0ABP8XNP6_9PSEU</name>
<feature type="transmembrane region" description="Helical" evidence="2">
    <location>
        <begin position="239"/>
        <end position="255"/>
    </location>
</feature>
<evidence type="ECO:0000256" key="1">
    <source>
        <dbReference type="SAM" id="MobiDB-lite"/>
    </source>
</evidence>
<feature type="compositionally biased region" description="Pro residues" evidence="1">
    <location>
        <begin position="9"/>
        <end position="39"/>
    </location>
</feature>
<feature type="region of interest" description="Disordered" evidence="1">
    <location>
        <begin position="1"/>
        <end position="57"/>
    </location>
</feature>